<dbReference type="InterPro" id="IPR006501">
    <property type="entry name" value="Pectinesterase_inhib_dom"/>
</dbReference>
<feature type="chain" id="PRO_5042293706" description="Pectinesterase inhibitor domain-containing protein" evidence="2">
    <location>
        <begin position="23"/>
        <end position="208"/>
    </location>
</feature>
<dbReference type="Proteomes" id="UP000077755">
    <property type="component" value="Chromosome 2"/>
</dbReference>
<dbReference type="KEGG" id="dcr:108210273"/>
<evidence type="ECO:0000256" key="1">
    <source>
        <dbReference type="ARBA" id="ARBA00022729"/>
    </source>
</evidence>
<dbReference type="SUPFAM" id="SSF101148">
    <property type="entry name" value="Plant invertase/pectin methylesterase inhibitor"/>
    <property type="match status" value="1"/>
</dbReference>
<evidence type="ECO:0000313" key="4">
    <source>
        <dbReference type="EMBL" id="WOG88431.1"/>
    </source>
</evidence>
<gene>
    <name evidence="4" type="ORF">DCAR_0207666</name>
</gene>
<dbReference type="GO" id="GO:0046910">
    <property type="term" value="F:pectinesterase inhibitor activity"/>
    <property type="evidence" value="ECO:0007669"/>
    <property type="project" value="UniProtKB-ARBA"/>
</dbReference>
<dbReference type="PANTHER" id="PTHR31080:SF87">
    <property type="entry name" value="PECTINESTERASE INHIBITOR 7"/>
    <property type="match status" value="1"/>
</dbReference>
<dbReference type="NCBIfam" id="TIGR01614">
    <property type="entry name" value="PME_inhib"/>
    <property type="match status" value="1"/>
</dbReference>
<feature type="domain" description="Pectinesterase inhibitor" evidence="3">
    <location>
        <begin position="31"/>
        <end position="190"/>
    </location>
</feature>
<evidence type="ECO:0000259" key="3">
    <source>
        <dbReference type="SMART" id="SM00856"/>
    </source>
</evidence>
<dbReference type="SMART" id="SM00856">
    <property type="entry name" value="PMEI"/>
    <property type="match status" value="1"/>
</dbReference>
<feature type="signal peptide" evidence="2">
    <location>
        <begin position="1"/>
        <end position="22"/>
    </location>
</feature>
<dbReference type="EMBL" id="CP093344">
    <property type="protein sequence ID" value="WOG88431.1"/>
    <property type="molecule type" value="Genomic_DNA"/>
</dbReference>
<keyword evidence="1 2" id="KW-0732">Signal</keyword>
<dbReference type="Pfam" id="PF04043">
    <property type="entry name" value="PMEI"/>
    <property type="match status" value="1"/>
</dbReference>
<dbReference type="Gene3D" id="1.20.140.40">
    <property type="entry name" value="Invertase/pectin methylesterase inhibitor family protein"/>
    <property type="match status" value="1"/>
</dbReference>
<evidence type="ECO:0000256" key="2">
    <source>
        <dbReference type="SAM" id="SignalP"/>
    </source>
</evidence>
<dbReference type="InterPro" id="IPR035513">
    <property type="entry name" value="Invertase/methylesterase_inhib"/>
</dbReference>
<keyword evidence="5" id="KW-1185">Reference proteome</keyword>
<protein>
    <recommendedName>
        <fullName evidence="3">Pectinesterase inhibitor domain-containing protein</fullName>
    </recommendedName>
</protein>
<dbReference type="PANTHER" id="PTHR31080">
    <property type="entry name" value="PECTINESTERASE INHIBITOR-LIKE"/>
    <property type="match status" value="1"/>
</dbReference>
<dbReference type="InterPro" id="IPR051955">
    <property type="entry name" value="PME_Inhibitor"/>
</dbReference>
<reference evidence="4" key="2">
    <citation type="submission" date="2022-03" db="EMBL/GenBank/DDBJ databases">
        <title>Draft title - Genomic analysis of global carrot germplasm unveils the trajectory of domestication and the origin of high carotenoid orange carrot.</title>
        <authorList>
            <person name="Iorizzo M."/>
            <person name="Ellison S."/>
            <person name="Senalik D."/>
            <person name="Macko-Podgorni A."/>
            <person name="Grzebelus D."/>
            <person name="Bostan H."/>
            <person name="Rolling W."/>
            <person name="Curaba J."/>
            <person name="Simon P."/>
        </authorList>
    </citation>
    <scope>NUCLEOTIDE SEQUENCE</scope>
    <source>
        <tissue evidence="4">Leaf</tissue>
    </source>
</reference>
<reference evidence="4" key="1">
    <citation type="journal article" date="2016" name="Nat. Genet.">
        <title>A high-quality carrot genome assembly provides new insights into carotenoid accumulation and asterid genome evolution.</title>
        <authorList>
            <person name="Iorizzo M."/>
            <person name="Ellison S."/>
            <person name="Senalik D."/>
            <person name="Zeng P."/>
            <person name="Satapoomin P."/>
            <person name="Huang J."/>
            <person name="Bowman M."/>
            <person name="Iovene M."/>
            <person name="Sanseverino W."/>
            <person name="Cavagnaro P."/>
            <person name="Yildiz M."/>
            <person name="Macko-Podgorni A."/>
            <person name="Moranska E."/>
            <person name="Grzebelus E."/>
            <person name="Grzebelus D."/>
            <person name="Ashrafi H."/>
            <person name="Zheng Z."/>
            <person name="Cheng S."/>
            <person name="Spooner D."/>
            <person name="Van Deynze A."/>
            <person name="Simon P."/>
        </authorList>
    </citation>
    <scope>NUCLEOTIDE SEQUENCE</scope>
    <source>
        <tissue evidence="4">Leaf</tissue>
    </source>
</reference>
<dbReference type="CDD" id="cd15798">
    <property type="entry name" value="PMEI-like_3"/>
    <property type="match status" value="1"/>
</dbReference>
<accession>A0AAF0WFG8</accession>
<sequence length="208" mass="23230">MASLGLYMLLIFSCQYTSKTRGSVVTDSKPSATNFIRTSCTATFYPVLCFQLLSIYAGKIQQNEHELARAALSVSLAKAQSTTVFVSRMPKVPGIKPREFQAVKDCIENMLNTVNQLNHSMKEFDLMNRVRVQDFAWHMSNVQTWVSAAVTYENTCIDGFSGPLLEGRVKAAVKRRVFTVVQVTTNALALVNQFMERHQATIAPINIP</sequence>
<dbReference type="AlphaFoldDB" id="A0AAF0WFG8"/>
<evidence type="ECO:0000313" key="5">
    <source>
        <dbReference type="Proteomes" id="UP000077755"/>
    </source>
</evidence>
<organism evidence="4 5">
    <name type="scientific">Daucus carota subsp. sativus</name>
    <name type="common">Carrot</name>
    <dbReference type="NCBI Taxonomy" id="79200"/>
    <lineage>
        <taxon>Eukaryota</taxon>
        <taxon>Viridiplantae</taxon>
        <taxon>Streptophyta</taxon>
        <taxon>Embryophyta</taxon>
        <taxon>Tracheophyta</taxon>
        <taxon>Spermatophyta</taxon>
        <taxon>Magnoliopsida</taxon>
        <taxon>eudicotyledons</taxon>
        <taxon>Gunneridae</taxon>
        <taxon>Pentapetalae</taxon>
        <taxon>asterids</taxon>
        <taxon>campanulids</taxon>
        <taxon>Apiales</taxon>
        <taxon>Apiaceae</taxon>
        <taxon>Apioideae</taxon>
        <taxon>Scandiceae</taxon>
        <taxon>Daucinae</taxon>
        <taxon>Daucus</taxon>
        <taxon>Daucus sect. Daucus</taxon>
    </lineage>
</organism>
<proteinExistence type="predicted"/>
<name>A0AAF0WFG8_DAUCS</name>
<dbReference type="FunFam" id="1.20.140.40:FF:000005">
    <property type="entry name" value="Pectin methylesterase inhibitor 1"/>
    <property type="match status" value="1"/>
</dbReference>